<protein>
    <recommendedName>
        <fullName evidence="4">Protein PNS1</fullName>
    </recommendedName>
</protein>
<keyword evidence="7 8" id="KW-0472">Membrane</keyword>
<feature type="transmembrane region" description="Helical" evidence="8">
    <location>
        <begin position="712"/>
        <end position="737"/>
    </location>
</feature>
<evidence type="ECO:0000256" key="7">
    <source>
        <dbReference type="ARBA" id="ARBA00023136"/>
    </source>
</evidence>
<feature type="transmembrane region" description="Helical" evidence="8">
    <location>
        <begin position="542"/>
        <end position="565"/>
    </location>
</feature>
<feature type="transmembrane region" description="Helical" evidence="8">
    <location>
        <begin position="504"/>
        <end position="530"/>
    </location>
</feature>
<feature type="transmembrane region" description="Helical" evidence="8">
    <location>
        <begin position="461"/>
        <end position="483"/>
    </location>
</feature>
<evidence type="ECO:0000313" key="10">
    <source>
        <dbReference type="Proteomes" id="UP000193920"/>
    </source>
</evidence>
<dbReference type="PANTHER" id="PTHR12385">
    <property type="entry name" value="CHOLINE TRANSPORTER-LIKE (SLC FAMILY 44)"/>
    <property type="match status" value="1"/>
</dbReference>
<dbReference type="GO" id="GO:0022857">
    <property type="term" value="F:transmembrane transporter activity"/>
    <property type="evidence" value="ECO:0007669"/>
    <property type="project" value="InterPro"/>
</dbReference>
<accession>A0A1Y2D2K5</accession>
<comment type="subcellular location">
    <subcellularLocation>
        <location evidence="2">Membrane</location>
        <topology evidence="2">Multi-pass membrane protein</topology>
    </subcellularLocation>
</comment>
<dbReference type="Pfam" id="PF04515">
    <property type="entry name" value="Choline_transpo"/>
    <property type="match status" value="2"/>
</dbReference>
<feature type="transmembrane region" description="Helical" evidence="8">
    <location>
        <begin position="236"/>
        <end position="257"/>
    </location>
</feature>
<feature type="transmembrane region" description="Helical" evidence="8">
    <location>
        <begin position="625"/>
        <end position="646"/>
    </location>
</feature>
<feature type="transmembrane region" description="Helical" evidence="8">
    <location>
        <begin position="795"/>
        <end position="819"/>
    </location>
</feature>
<comment type="function">
    <text evidence="1">Probably involved in transport through the plasma membrane.</text>
</comment>
<keyword evidence="10" id="KW-1185">Reference proteome</keyword>
<feature type="transmembrane region" description="Helical" evidence="8">
    <location>
        <begin position="6"/>
        <end position="24"/>
    </location>
</feature>
<evidence type="ECO:0000256" key="8">
    <source>
        <dbReference type="SAM" id="Phobius"/>
    </source>
</evidence>
<dbReference type="STRING" id="1754190.A0A1Y2D2K5"/>
<name>A0A1Y2D2K5_9FUNG</name>
<proteinExistence type="inferred from homology"/>
<evidence type="ECO:0000256" key="1">
    <source>
        <dbReference type="ARBA" id="ARBA00002957"/>
    </source>
</evidence>
<keyword evidence="6 8" id="KW-1133">Transmembrane helix</keyword>
<feature type="transmembrane region" description="Helical" evidence="8">
    <location>
        <begin position="434"/>
        <end position="455"/>
    </location>
</feature>
<evidence type="ECO:0000256" key="3">
    <source>
        <dbReference type="ARBA" id="ARBA00007168"/>
    </source>
</evidence>
<sequence length="916" mass="107089">MLYHTSLRFIILFIILTNKFITLIHTKSILNQKRSNITGYFIDSYDNNKLIYCDNTDDECQKVIPNRGYYINTNDEIIKCNESCKMINNSLISKQDDKINELDDTGLIFSSMFEIIISINKYFYHKYCSDPEYEFVKIKTQPNIYNFLFCDHINRKGYETYDYTNNYYIYINNINPSSFPYTTKGKGSLLLKFDNKNKIKKSILRKKSKILDDYNKSSVTENSNHDSYDACEKVSLTLFIVIFLGIIFLFSSGIKYLSIYGMPSKNSTLISNFEKYKKNSYNGNHVNMEDSSRTFIANDLNSTVNILVPSNTTNHFIDIQNKNELNYTTTMDKDEMLTDIENNSNALYYNDEYEYNTLNSKIKEKKDLKISNDNSKGTDDDDDEIDEENELKAFINSFLITDDSKIIVGYFLVVIITFILSYIYYIIALRYIKFIIYFSFVSIYIISIFVIVILSKESKHYLLVIIGLCFVDTLLFVSSFLISRKRISFTEEILKNSLLSIKNHPLIIFLNSITTLTGIIINTIIVISAYGYITKYENKEVIIVNSIDIYEILIMSFLLFSYYYFNEIVKNIIHVTIAGTTTFFLKGDNSSHPISSSFKNCIFFRFGSICFGSLLNTFVRRMENTLNIISYVTIPIIFILPYDVILLKHSFSAYALVGISFIYIPAIIFSDFTLEEFLENWKMAVDKIFSIFNIDKDNKVENFLNWLYEEYWVLYIILLVGLLPIALWSLVLLALLYIPSIAFNIFLQFFNFIVVLFNDYTFSIIGIYWKTFLKSSKLTYNIMENNRFDLFINNGIIRCVLIVSQYIIIFASMLPSYLIVKVMDFSNETKIIYMTGLFFICRKIFSSFTSGIYTTNITVFSYFIGYKNNLDNKIEKTSGMMDLTIEKFNECENDILDSFNKLYMRIKNNFYSTFKL</sequence>
<dbReference type="EMBL" id="MCOG01000091">
    <property type="protein sequence ID" value="ORY53364.1"/>
    <property type="molecule type" value="Genomic_DNA"/>
</dbReference>
<feature type="transmembrane region" description="Helical" evidence="8">
    <location>
        <begin position="407"/>
        <end position="427"/>
    </location>
</feature>
<organism evidence="9 10">
    <name type="scientific">Neocallimastix californiae</name>
    <dbReference type="NCBI Taxonomy" id="1754190"/>
    <lineage>
        <taxon>Eukaryota</taxon>
        <taxon>Fungi</taxon>
        <taxon>Fungi incertae sedis</taxon>
        <taxon>Chytridiomycota</taxon>
        <taxon>Chytridiomycota incertae sedis</taxon>
        <taxon>Neocallimastigomycetes</taxon>
        <taxon>Neocallimastigales</taxon>
        <taxon>Neocallimastigaceae</taxon>
        <taxon>Neocallimastix</taxon>
    </lineage>
</organism>
<dbReference type="OrthoDB" id="44736at2759"/>
<reference evidence="9 10" key="1">
    <citation type="submission" date="2016-08" db="EMBL/GenBank/DDBJ databases">
        <title>A Parts List for Fungal Cellulosomes Revealed by Comparative Genomics.</title>
        <authorList>
            <consortium name="DOE Joint Genome Institute"/>
            <person name="Haitjema C.H."/>
            <person name="Gilmore S.P."/>
            <person name="Henske J.K."/>
            <person name="Solomon K.V."/>
            <person name="De Groot R."/>
            <person name="Kuo A."/>
            <person name="Mondo S.J."/>
            <person name="Salamov A.A."/>
            <person name="Labutti K."/>
            <person name="Zhao Z."/>
            <person name="Chiniquy J."/>
            <person name="Barry K."/>
            <person name="Brewer H.M."/>
            <person name="Purvine S.O."/>
            <person name="Wright A.T."/>
            <person name="Boxma B."/>
            <person name="Van Alen T."/>
            <person name="Hackstein J.H."/>
            <person name="Baker S.E."/>
            <person name="Grigoriev I.V."/>
            <person name="O'Malley M.A."/>
        </authorList>
    </citation>
    <scope>NUCLEOTIDE SEQUENCE [LARGE SCALE GENOMIC DNA]</scope>
    <source>
        <strain evidence="9 10">G1</strain>
    </source>
</reference>
<evidence type="ECO:0000256" key="2">
    <source>
        <dbReference type="ARBA" id="ARBA00004141"/>
    </source>
</evidence>
<evidence type="ECO:0000256" key="5">
    <source>
        <dbReference type="ARBA" id="ARBA00022692"/>
    </source>
</evidence>
<keyword evidence="5 8" id="KW-0812">Transmembrane</keyword>
<feature type="transmembrane region" description="Helical" evidence="8">
    <location>
        <begin position="653"/>
        <end position="674"/>
    </location>
</feature>
<evidence type="ECO:0000256" key="4">
    <source>
        <dbReference type="ARBA" id="ARBA00015388"/>
    </source>
</evidence>
<gene>
    <name evidence="9" type="ORF">LY90DRAFT_670375</name>
</gene>
<dbReference type="AlphaFoldDB" id="A0A1Y2D2K5"/>
<feature type="transmembrane region" description="Helical" evidence="8">
    <location>
        <begin position="749"/>
        <end position="769"/>
    </location>
</feature>
<comment type="caution">
    <text evidence="9">The sequence shown here is derived from an EMBL/GenBank/DDBJ whole genome shotgun (WGS) entry which is preliminary data.</text>
</comment>
<evidence type="ECO:0000313" key="9">
    <source>
        <dbReference type="EMBL" id="ORY53364.1"/>
    </source>
</evidence>
<evidence type="ECO:0000256" key="6">
    <source>
        <dbReference type="ARBA" id="ARBA00022989"/>
    </source>
</evidence>
<dbReference type="InterPro" id="IPR007603">
    <property type="entry name" value="Choline_transptr-like"/>
</dbReference>
<comment type="similarity">
    <text evidence="3">Belongs to the CTL (choline transporter-like) family.</text>
</comment>
<dbReference type="GO" id="GO:0016020">
    <property type="term" value="C:membrane"/>
    <property type="evidence" value="ECO:0007669"/>
    <property type="project" value="UniProtKB-SubCell"/>
</dbReference>
<dbReference type="Proteomes" id="UP000193920">
    <property type="component" value="Unassembled WGS sequence"/>
</dbReference>
<dbReference type="PANTHER" id="PTHR12385:SF4">
    <property type="entry name" value="PROTEIN PNS1"/>
    <property type="match status" value="1"/>
</dbReference>